<dbReference type="Gene3D" id="3.90.76.10">
    <property type="entry name" value="Dipeptide-binding Protein, Domain 1"/>
    <property type="match status" value="1"/>
</dbReference>
<protein>
    <submittedName>
        <fullName evidence="6">Peptide ABC transporter substrate-binding protein</fullName>
    </submittedName>
</protein>
<comment type="caution">
    <text evidence="6">The sequence shown here is derived from an EMBL/GenBank/DDBJ whole genome shotgun (WGS) entry which is preliminary data.</text>
</comment>
<feature type="domain" description="Solute-binding protein family 5" evidence="5">
    <location>
        <begin position="111"/>
        <end position="482"/>
    </location>
</feature>
<dbReference type="RefSeq" id="WP_188899118.1">
    <property type="nucleotide sequence ID" value="NZ_BMKS01000003.1"/>
</dbReference>
<dbReference type="InterPro" id="IPR000914">
    <property type="entry name" value="SBP_5_dom"/>
</dbReference>
<dbReference type="Proteomes" id="UP000597507">
    <property type="component" value="Unassembled WGS sequence"/>
</dbReference>
<evidence type="ECO:0000256" key="4">
    <source>
        <dbReference type="ARBA" id="ARBA00022729"/>
    </source>
</evidence>
<keyword evidence="4" id="KW-0732">Signal</keyword>
<sequence>MDDPRTRSAAWSRRRVLKTGLQGAAATALGAHVLSPDAGLAAEIPLEFDGRSFQLAAPEPNPKRGGVLRYGITSRPPHFDVHQSGTVNNLGSQGCMFDNLVRRDPRDSGKTIIPDLAHSWEIARDGRTYTFHLRRDVLFHDGAELTAEDVKATYDRIVRPPSEISIPRSALFTAVSEINARDRYTIEFKLSEPRTASFMMGAFASGWNVILRKKTLEDNNYNLRRVVTYPGTGPFRPVRRVENEVWVMERNPNYWNRGLPYLDGIEFYHALPFSPELGSALLAGRTDYARLLDPVSLRRVKETPGMSGTDYYQSVIQATWVNNRKRPFDDPRVRRAMHLVLDKAVLVEVVKDVAPMMVGGFIYPFSEFATPREELSRRLGYQADPAAAVREARALLAAAGQARGIRGLDFVIRDVATFKLWAQAIQAMLQQTLNIECRLRTVVESVWFDDVRSGNFDLAIGAIVSTLIDPSDYFNAWYRDGGPQNYSNWKDPRFEALVPQIDREVDREKRLALIRQAEAIMEENPPLLPVAWEKINDGWYNYVKGHVPYEYFGIYDVVRMDTMWLDK</sequence>
<dbReference type="GO" id="GO:0030288">
    <property type="term" value="C:outer membrane-bounded periplasmic space"/>
    <property type="evidence" value="ECO:0007669"/>
    <property type="project" value="UniProtKB-ARBA"/>
</dbReference>
<reference evidence="6 7" key="1">
    <citation type="journal article" date="2014" name="Int. J. Syst. Evol. Microbiol.">
        <title>Complete genome sequence of Corynebacterium casei LMG S-19264T (=DSM 44701T), isolated from a smear-ripened cheese.</title>
        <authorList>
            <consortium name="US DOE Joint Genome Institute (JGI-PGF)"/>
            <person name="Walter F."/>
            <person name="Albersmeier A."/>
            <person name="Kalinowski J."/>
            <person name="Ruckert C."/>
        </authorList>
    </citation>
    <scope>NUCLEOTIDE SEQUENCE [LARGE SCALE GENOMIC DNA]</scope>
    <source>
        <strain evidence="6 7">CGMCC 1.16330</strain>
    </source>
</reference>
<dbReference type="PANTHER" id="PTHR30290">
    <property type="entry name" value="PERIPLASMIC BINDING COMPONENT OF ABC TRANSPORTER"/>
    <property type="match status" value="1"/>
</dbReference>
<dbReference type="InterPro" id="IPR039424">
    <property type="entry name" value="SBP_5"/>
</dbReference>
<name>A0A8J2ZA93_9PROT</name>
<evidence type="ECO:0000256" key="3">
    <source>
        <dbReference type="ARBA" id="ARBA00022448"/>
    </source>
</evidence>
<evidence type="ECO:0000256" key="1">
    <source>
        <dbReference type="ARBA" id="ARBA00004418"/>
    </source>
</evidence>
<gene>
    <name evidence="6" type="ORF">GCM10010964_12130</name>
</gene>
<dbReference type="SUPFAM" id="SSF53850">
    <property type="entry name" value="Periplasmic binding protein-like II"/>
    <property type="match status" value="1"/>
</dbReference>
<dbReference type="CDD" id="cd00995">
    <property type="entry name" value="PBP2_NikA_DppA_OppA_like"/>
    <property type="match status" value="1"/>
</dbReference>
<proteinExistence type="inferred from homology"/>
<dbReference type="InterPro" id="IPR006311">
    <property type="entry name" value="TAT_signal"/>
</dbReference>
<dbReference type="GO" id="GO:0043190">
    <property type="term" value="C:ATP-binding cassette (ABC) transporter complex"/>
    <property type="evidence" value="ECO:0007669"/>
    <property type="project" value="InterPro"/>
</dbReference>
<keyword evidence="7" id="KW-1185">Reference proteome</keyword>
<evidence type="ECO:0000259" key="5">
    <source>
        <dbReference type="Pfam" id="PF00496"/>
    </source>
</evidence>
<dbReference type="PANTHER" id="PTHR30290:SF10">
    <property type="entry name" value="PERIPLASMIC OLIGOPEPTIDE-BINDING PROTEIN-RELATED"/>
    <property type="match status" value="1"/>
</dbReference>
<evidence type="ECO:0000313" key="6">
    <source>
        <dbReference type="EMBL" id="GGG25764.1"/>
    </source>
</evidence>
<dbReference type="EMBL" id="BMKS01000003">
    <property type="protein sequence ID" value="GGG25764.1"/>
    <property type="molecule type" value="Genomic_DNA"/>
</dbReference>
<dbReference type="Gene3D" id="3.10.105.10">
    <property type="entry name" value="Dipeptide-binding Protein, Domain 3"/>
    <property type="match status" value="1"/>
</dbReference>
<dbReference type="PIRSF" id="PIRSF002741">
    <property type="entry name" value="MppA"/>
    <property type="match status" value="1"/>
</dbReference>
<evidence type="ECO:0000313" key="7">
    <source>
        <dbReference type="Proteomes" id="UP000597507"/>
    </source>
</evidence>
<dbReference type="GO" id="GO:1904680">
    <property type="term" value="F:peptide transmembrane transporter activity"/>
    <property type="evidence" value="ECO:0007669"/>
    <property type="project" value="TreeGrafter"/>
</dbReference>
<dbReference type="GO" id="GO:0015833">
    <property type="term" value="P:peptide transport"/>
    <property type="evidence" value="ECO:0007669"/>
    <property type="project" value="TreeGrafter"/>
</dbReference>
<organism evidence="6 7">
    <name type="scientific">Caldovatus sediminis</name>
    <dbReference type="NCBI Taxonomy" id="2041189"/>
    <lineage>
        <taxon>Bacteria</taxon>
        <taxon>Pseudomonadati</taxon>
        <taxon>Pseudomonadota</taxon>
        <taxon>Alphaproteobacteria</taxon>
        <taxon>Acetobacterales</taxon>
        <taxon>Roseomonadaceae</taxon>
        <taxon>Caldovatus</taxon>
    </lineage>
</organism>
<dbReference type="PROSITE" id="PS51318">
    <property type="entry name" value="TAT"/>
    <property type="match status" value="1"/>
</dbReference>
<dbReference type="Gene3D" id="3.40.190.10">
    <property type="entry name" value="Periplasmic binding protein-like II"/>
    <property type="match status" value="1"/>
</dbReference>
<comment type="similarity">
    <text evidence="2">Belongs to the bacterial solute-binding protein 5 family.</text>
</comment>
<dbReference type="InterPro" id="IPR030678">
    <property type="entry name" value="Peptide/Ni-bd"/>
</dbReference>
<keyword evidence="3" id="KW-0813">Transport</keyword>
<evidence type="ECO:0000256" key="2">
    <source>
        <dbReference type="ARBA" id="ARBA00005695"/>
    </source>
</evidence>
<dbReference type="Pfam" id="PF00496">
    <property type="entry name" value="SBP_bac_5"/>
    <property type="match status" value="1"/>
</dbReference>
<accession>A0A8J2ZA93</accession>
<dbReference type="AlphaFoldDB" id="A0A8J2ZA93"/>
<comment type="subcellular location">
    <subcellularLocation>
        <location evidence="1">Periplasm</location>
    </subcellularLocation>
</comment>